<comment type="similarity">
    <text evidence="7">Belongs to the fluoride channel Fluc/FEX (TC 1.A.43) family.</text>
</comment>
<evidence type="ECO:0008006" key="12">
    <source>
        <dbReference type="Google" id="ProtNLM"/>
    </source>
</evidence>
<evidence type="ECO:0000256" key="6">
    <source>
        <dbReference type="ARBA" id="ARBA00023136"/>
    </source>
</evidence>
<keyword evidence="11" id="KW-1185">Reference proteome</keyword>
<feature type="transmembrane region" description="Helical" evidence="9">
    <location>
        <begin position="251"/>
        <end position="273"/>
    </location>
</feature>
<keyword evidence="5 9" id="KW-1133">Transmembrane helix</keyword>
<dbReference type="Proteomes" id="UP000094236">
    <property type="component" value="Unassembled WGS sequence"/>
</dbReference>
<organism evidence="10 11">
    <name type="scientific">Pachysolen tannophilus NRRL Y-2460</name>
    <dbReference type="NCBI Taxonomy" id="669874"/>
    <lineage>
        <taxon>Eukaryota</taxon>
        <taxon>Fungi</taxon>
        <taxon>Dikarya</taxon>
        <taxon>Ascomycota</taxon>
        <taxon>Saccharomycotina</taxon>
        <taxon>Pichiomycetes</taxon>
        <taxon>Pachysolenaceae</taxon>
        <taxon>Pachysolen</taxon>
    </lineage>
</organism>
<evidence type="ECO:0000256" key="7">
    <source>
        <dbReference type="ARBA" id="ARBA00035120"/>
    </source>
</evidence>
<feature type="transmembrane region" description="Helical" evidence="9">
    <location>
        <begin position="221"/>
        <end position="239"/>
    </location>
</feature>
<dbReference type="EMBL" id="KV454013">
    <property type="protein sequence ID" value="ODV96295.1"/>
    <property type="molecule type" value="Genomic_DNA"/>
</dbReference>
<dbReference type="PANTHER" id="PTHR28259:SF1">
    <property type="entry name" value="FLUORIDE EXPORT PROTEIN 1-RELATED"/>
    <property type="match status" value="1"/>
</dbReference>
<evidence type="ECO:0000256" key="1">
    <source>
        <dbReference type="ARBA" id="ARBA00002598"/>
    </source>
</evidence>
<sequence length="360" mass="40247">MNQLSNKVILVDAHSILTNVKIFFDLSFWSVLGCLSRIALSKLTYYDNNYVHNNGVSVVWVNFTACFIMGYINSSAEVWENLLIHDLEATDTNGTYKLSKVEIPLYIGLTTGYCGTFSSFSSYILEILTKTLNLNGGAAYPTTGYGTMEFFAVLLTQLGLSIFGYRMGKELGNYVDHNLGWKFSRSMISLFDFIIPILGFALDVLMLVLSCALHNHDFWKPWSLACCFAPFGCYLRYYLALKFNTKSDRIFIGTYLANFIAVLVLAITTLLSYGKKPYGGDEYIVDDYLSCLVLDAISIGFSGSLSTVSTFVAELFGFGKVKDRYIYGSFSICSCFVLMMLILGVYNWVVGLNSATFCEL</sequence>
<accession>A0A1E4TX07</accession>
<comment type="function">
    <text evidence="1">Fluoride channel required for the rapid expulsion of cytoplasmic fluoride.</text>
</comment>
<dbReference type="PANTHER" id="PTHR28259">
    <property type="entry name" value="FLUORIDE EXPORT PROTEIN 1-RELATED"/>
    <property type="match status" value="1"/>
</dbReference>
<evidence type="ECO:0000256" key="4">
    <source>
        <dbReference type="ARBA" id="ARBA00022692"/>
    </source>
</evidence>
<evidence type="ECO:0000256" key="9">
    <source>
        <dbReference type="SAM" id="Phobius"/>
    </source>
</evidence>
<evidence type="ECO:0000256" key="8">
    <source>
        <dbReference type="ARBA" id="ARBA00035585"/>
    </source>
</evidence>
<feature type="transmembrane region" description="Helical" evidence="9">
    <location>
        <begin position="293"/>
        <end position="313"/>
    </location>
</feature>
<dbReference type="Pfam" id="PF02537">
    <property type="entry name" value="CRCB"/>
    <property type="match status" value="2"/>
</dbReference>
<comment type="catalytic activity">
    <reaction evidence="8">
        <text>fluoride(in) = fluoride(out)</text>
        <dbReference type="Rhea" id="RHEA:76159"/>
        <dbReference type="ChEBI" id="CHEBI:17051"/>
    </reaction>
    <physiologicalReaction direction="left-to-right" evidence="8">
        <dbReference type="Rhea" id="RHEA:76160"/>
    </physiologicalReaction>
</comment>
<feature type="transmembrane region" description="Helical" evidence="9">
    <location>
        <begin position="186"/>
        <end position="209"/>
    </location>
</feature>
<dbReference type="AlphaFoldDB" id="A0A1E4TX07"/>
<dbReference type="GO" id="GO:1903425">
    <property type="term" value="F:fluoride transmembrane transporter activity"/>
    <property type="evidence" value="ECO:0007669"/>
    <property type="project" value="TreeGrafter"/>
</dbReference>
<protein>
    <recommendedName>
        <fullName evidence="12">Fluoride ion transporter CrcB</fullName>
    </recommendedName>
</protein>
<keyword evidence="4 9" id="KW-0812">Transmembrane</keyword>
<feature type="transmembrane region" description="Helical" evidence="9">
    <location>
        <begin position="325"/>
        <end position="346"/>
    </location>
</feature>
<evidence type="ECO:0000256" key="3">
    <source>
        <dbReference type="ARBA" id="ARBA00022475"/>
    </source>
</evidence>
<dbReference type="GO" id="GO:0005886">
    <property type="term" value="C:plasma membrane"/>
    <property type="evidence" value="ECO:0007669"/>
    <property type="project" value="UniProtKB-SubCell"/>
</dbReference>
<evidence type="ECO:0000313" key="10">
    <source>
        <dbReference type="EMBL" id="ODV96295.1"/>
    </source>
</evidence>
<keyword evidence="3" id="KW-1003">Cell membrane</keyword>
<gene>
    <name evidence="10" type="ORF">PACTADRAFT_67665</name>
</gene>
<name>A0A1E4TX07_PACTA</name>
<dbReference type="InterPro" id="IPR003691">
    <property type="entry name" value="FluC"/>
</dbReference>
<comment type="subcellular location">
    <subcellularLocation>
        <location evidence="2">Cell membrane</location>
        <topology evidence="2">Multi-pass membrane protein</topology>
    </subcellularLocation>
</comment>
<proteinExistence type="inferred from homology"/>
<reference evidence="11" key="1">
    <citation type="submission" date="2016-05" db="EMBL/GenBank/DDBJ databases">
        <title>Comparative genomics of biotechnologically important yeasts.</title>
        <authorList>
            <consortium name="DOE Joint Genome Institute"/>
            <person name="Riley R."/>
            <person name="Haridas S."/>
            <person name="Wolfe K.H."/>
            <person name="Lopes M.R."/>
            <person name="Hittinger C.T."/>
            <person name="Goker M."/>
            <person name="Salamov A."/>
            <person name="Wisecaver J."/>
            <person name="Long T.M."/>
            <person name="Aerts A.L."/>
            <person name="Barry K."/>
            <person name="Choi C."/>
            <person name="Clum A."/>
            <person name="Coughlan A.Y."/>
            <person name="Deshpande S."/>
            <person name="Douglass A.P."/>
            <person name="Hanson S.J."/>
            <person name="Klenk H.-P."/>
            <person name="Labutti K."/>
            <person name="Lapidus A."/>
            <person name="Lindquist E."/>
            <person name="Lipzen A."/>
            <person name="Meier-Kolthoff J.P."/>
            <person name="Ohm R.A."/>
            <person name="Otillar R.P."/>
            <person name="Pangilinan J."/>
            <person name="Peng Y."/>
            <person name="Rokas A."/>
            <person name="Rosa C.A."/>
            <person name="Scheuner C."/>
            <person name="Sibirny A.A."/>
            <person name="Slot J.C."/>
            <person name="Stielow J.B."/>
            <person name="Sun H."/>
            <person name="Kurtzman C.P."/>
            <person name="Blackwell M."/>
            <person name="Grigoriev I.V."/>
            <person name="Jeffries T.W."/>
        </authorList>
    </citation>
    <scope>NUCLEOTIDE SEQUENCE [LARGE SCALE GENOMIC DNA]</scope>
    <source>
        <strain evidence="11">NRRL Y-2460</strain>
    </source>
</reference>
<evidence type="ECO:0000313" key="11">
    <source>
        <dbReference type="Proteomes" id="UP000094236"/>
    </source>
</evidence>
<keyword evidence="6 9" id="KW-0472">Membrane</keyword>
<evidence type="ECO:0000256" key="2">
    <source>
        <dbReference type="ARBA" id="ARBA00004651"/>
    </source>
</evidence>
<dbReference type="OrthoDB" id="409792at2759"/>
<dbReference type="STRING" id="669874.A0A1E4TX07"/>
<evidence type="ECO:0000256" key="5">
    <source>
        <dbReference type="ARBA" id="ARBA00022989"/>
    </source>
</evidence>
<feature type="transmembrane region" description="Helical" evidence="9">
    <location>
        <begin position="145"/>
        <end position="165"/>
    </location>
</feature>